<proteinExistence type="predicted"/>
<sequence>MYKVSLFVVFGLAVVAVRCEAEATAEAEADPAILVSQHRRSHTHYPGYVVQKAEHIPGFGFQKLKAYQPAVAVKSYDTSHTLYPDPILPAVKYVHYVSPSLHSVPDYYANADYYGGSGYYGGAGLYGVHNYLPHDKDLFY</sequence>
<evidence type="ECO:0000313" key="2">
    <source>
        <dbReference type="Proteomes" id="UP000694843"/>
    </source>
</evidence>
<dbReference type="KEGG" id="hazt:108682641"/>
<dbReference type="RefSeq" id="XP_018027337.1">
    <property type="nucleotide sequence ID" value="XM_018171848.2"/>
</dbReference>
<dbReference type="AlphaFoldDB" id="A0A8B7PPW6"/>
<protein>
    <submittedName>
        <fullName evidence="3">Uncharacterized protein LOC108682641</fullName>
    </submittedName>
</protein>
<organism evidence="2 3">
    <name type="scientific">Hyalella azteca</name>
    <name type="common">Amphipod</name>
    <dbReference type="NCBI Taxonomy" id="294128"/>
    <lineage>
        <taxon>Eukaryota</taxon>
        <taxon>Metazoa</taxon>
        <taxon>Ecdysozoa</taxon>
        <taxon>Arthropoda</taxon>
        <taxon>Crustacea</taxon>
        <taxon>Multicrustacea</taxon>
        <taxon>Malacostraca</taxon>
        <taxon>Eumalacostraca</taxon>
        <taxon>Peracarida</taxon>
        <taxon>Amphipoda</taxon>
        <taxon>Senticaudata</taxon>
        <taxon>Talitrida</taxon>
        <taxon>Talitroidea</taxon>
        <taxon>Hyalellidae</taxon>
        <taxon>Hyalella</taxon>
    </lineage>
</organism>
<keyword evidence="2" id="KW-1185">Reference proteome</keyword>
<feature type="chain" id="PRO_5034199598" evidence="1">
    <location>
        <begin position="22"/>
        <end position="140"/>
    </location>
</feature>
<dbReference type="GeneID" id="108682641"/>
<evidence type="ECO:0000256" key="1">
    <source>
        <dbReference type="SAM" id="SignalP"/>
    </source>
</evidence>
<reference evidence="3" key="1">
    <citation type="submission" date="2025-08" db="UniProtKB">
        <authorList>
            <consortium name="RefSeq"/>
        </authorList>
    </citation>
    <scope>IDENTIFICATION</scope>
    <source>
        <tissue evidence="3">Whole organism</tissue>
    </source>
</reference>
<accession>A0A8B7PPW6</accession>
<dbReference type="Proteomes" id="UP000694843">
    <property type="component" value="Unplaced"/>
</dbReference>
<name>A0A8B7PPW6_HYAAZ</name>
<gene>
    <name evidence="3" type="primary">LOC108682641</name>
</gene>
<evidence type="ECO:0000313" key="3">
    <source>
        <dbReference type="RefSeq" id="XP_018027337.1"/>
    </source>
</evidence>
<feature type="signal peptide" evidence="1">
    <location>
        <begin position="1"/>
        <end position="21"/>
    </location>
</feature>
<dbReference type="OrthoDB" id="10434846at2759"/>
<keyword evidence="1" id="KW-0732">Signal</keyword>